<keyword evidence="1" id="KW-0732">Signal</keyword>
<feature type="signal peptide" evidence="1">
    <location>
        <begin position="1"/>
        <end position="37"/>
    </location>
</feature>
<dbReference type="EMBL" id="CP013480">
    <property type="protein sequence ID" value="ALS60417.1"/>
    <property type="molecule type" value="Genomic_DNA"/>
</dbReference>
<name>A0ABM7D6B7_9BURK</name>
<accession>A0ABM7D6B7</accession>
<sequence length="269" mass="29457">MTTLNHSTKIAKSLRPAKPVKRLLFAALIASCAVGLAACGDKGGDAPTDKAAAAPANLNDVKSPQAAQQLQKQMVQDSLPKADPATPDASYAELNSGNQLMFSYLALADLPVDYDQVARRMSRDYANSNDEFRKHDLLDALKPKIDASVSQAKTQRYFRMTINNGIRQYAFDKKAFPLDSSLAEAGSYRYFLDNGDYRLSFSNGERFRDLRVQDENAARKIESMRARGEAPNLVVYAFAQSADIANKAVSAQIVKVTLVDRQGNVLASQ</sequence>
<reference evidence="3" key="1">
    <citation type="submission" date="2015-12" db="EMBL/GenBank/DDBJ databases">
        <title>Complete genome sequence of Pandoraea norimbergensis DSM 11628.</title>
        <authorList>
            <person name="Ee R."/>
            <person name="Lim Y.-L."/>
            <person name="Yong D."/>
            <person name="Yin W.-F."/>
            <person name="Chan K.-G."/>
        </authorList>
    </citation>
    <scope>NUCLEOTIDE SEQUENCE [LARGE SCALE GENOMIC DNA]</scope>
    <source>
        <strain evidence="3">DSM 11628</strain>
    </source>
</reference>
<gene>
    <name evidence="2" type="ORF">AT302_12165</name>
</gene>
<dbReference type="Pfam" id="PF16144">
    <property type="entry name" value="DUF4852"/>
    <property type="match status" value="1"/>
</dbReference>
<evidence type="ECO:0000313" key="3">
    <source>
        <dbReference type="Proteomes" id="UP000060277"/>
    </source>
</evidence>
<dbReference type="RefSeq" id="WP_058377334.1">
    <property type="nucleotide sequence ID" value="NZ_CP013480.3"/>
</dbReference>
<organism evidence="2 3">
    <name type="scientific">Pandoraea norimbergensis</name>
    <dbReference type="NCBI Taxonomy" id="93219"/>
    <lineage>
        <taxon>Bacteria</taxon>
        <taxon>Pseudomonadati</taxon>
        <taxon>Pseudomonadota</taxon>
        <taxon>Betaproteobacteria</taxon>
        <taxon>Burkholderiales</taxon>
        <taxon>Burkholderiaceae</taxon>
        <taxon>Pandoraea</taxon>
    </lineage>
</organism>
<proteinExistence type="predicted"/>
<keyword evidence="3" id="KW-1185">Reference proteome</keyword>
<evidence type="ECO:0000313" key="2">
    <source>
        <dbReference type="EMBL" id="ALS60417.1"/>
    </source>
</evidence>
<dbReference type="InterPro" id="IPR032325">
    <property type="entry name" value="DUF4852"/>
</dbReference>
<feature type="chain" id="PRO_5045154328" description="DUF4852 domain-containing protein" evidence="1">
    <location>
        <begin position="38"/>
        <end position="269"/>
    </location>
</feature>
<dbReference type="Proteomes" id="UP000060277">
    <property type="component" value="Chromosome"/>
</dbReference>
<protein>
    <recommendedName>
        <fullName evidence="4">DUF4852 domain-containing protein</fullName>
    </recommendedName>
</protein>
<evidence type="ECO:0000256" key="1">
    <source>
        <dbReference type="SAM" id="SignalP"/>
    </source>
</evidence>
<evidence type="ECO:0008006" key="4">
    <source>
        <dbReference type="Google" id="ProtNLM"/>
    </source>
</evidence>